<evidence type="ECO:0000313" key="19">
    <source>
        <dbReference type="Proteomes" id="UP001595823"/>
    </source>
</evidence>
<dbReference type="RefSeq" id="WP_380621095.1">
    <property type="nucleotide sequence ID" value="NZ_JBHSDK010000015.1"/>
</dbReference>
<comment type="subcellular location">
    <subcellularLocation>
        <location evidence="4 14">Cytoplasm</location>
    </subcellularLocation>
</comment>
<comment type="cofactor">
    <cofactor evidence="14 15">
        <name>Mn(2+)</name>
        <dbReference type="ChEBI" id="CHEBI:29035"/>
    </cofactor>
    <cofactor evidence="14 15">
        <name>Mg(2+)</name>
        <dbReference type="ChEBI" id="CHEBI:18420"/>
    </cofactor>
    <text evidence="14 15">Manganese or magnesium. Binds 1 divalent metal ion per monomer in the absence of substrate. May bind a second metal ion after substrate binding.</text>
</comment>
<comment type="function">
    <text evidence="3 14 16">Endonuclease that specifically degrades the RNA of RNA-DNA hybrids.</text>
</comment>
<dbReference type="InterPro" id="IPR036397">
    <property type="entry name" value="RNaseH_sf"/>
</dbReference>
<keyword evidence="13 14" id="KW-0464">Manganese</keyword>
<keyword evidence="9 14" id="KW-0540">Nuclease</keyword>
<comment type="catalytic activity">
    <reaction evidence="1 14 15 16">
        <text>Endonucleolytic cleavage to 5'-phosphomonoester.</text>
        <dbReference type="EC" id="3.1.26.4"/>
    </reaction>
</comment>
<evidence type="ECO:0000256" key="10">
    <source>
        <dbReference type="ARBA" id="ARBA00022723"/>
    </source>
</evidence>
<dbReference type="PROSITE" id="PS51975">
    <property type="entry name" value="RNASE_H_2"/>
    <property type="match status" value="1"/>
</dbReference>
<evidence type="ECO:0000313" key="18">
    <source>
        <dbReference type="EMBL" id="MFC4335840.1"/>
    </source>
</evidence>
<evidence type="ECO:0000256" key="12">
    <source>
        <dbReference type="ARBA" id="ARBA00022801"/>
    </source>
</evidence>
<dbReference type="GO" id="GO:0004523">
    <property type="term" value="F:RNA-DNA hybrid ribonuclease activity"/>
    <property type="evidence" value="ECO:0007669"/>
    <property type="project" value="UniProtKB-EC"/>
</dbReference>
<dbReference type="InterPro" id="IPR022898">
    <property type="entry name" value="RNase_HII"/>
</dbReference>
<evidence type="ECO:0000256" key="13">
    <source>
        <dbReference type="ARBA" id="ARBA00023211"/>
    </source>
</evidence>
<dbReference type="CDD" id="cd07182">
    <property type="entry name" value="RNase_HII_bacteria_HII_like"/>
    <property type="match status" value="1"/>
</dbReference>
<dbReference type="NCBIfam" id="NF000598">
    <property type="entry name" value="PRK00015.2-2"/>
    <property type="match status" value="1"/>
</dbReference>
<keyword evidence="10 14" id="KW-0479">Metal-binding</keyword>
<comment type="caution">
    <text evidence="18">The sequence shown here is derived from an EMBL/GenBank/DDBJ whole genome shotgun (WGS) entry which is preliminary data.</text>
</comment>
<feature type="domain" description="RNase H type-2" evidence="17">
    <location>
        <begin position="29"/>
        <end position="218"/>
    </location>
</feature>
<comment type="similarity">
    <text evidence="5 14 16">Belongs to the RNase HII family.</text>
</comment>
<keyword evidence="11 14" id="KW-0255">Endonuclease</keyword>
<feature type="binding site" evidence="14 15">
    <location>
        <position position="36"/>
    </location>
    <ligand>
        <name>a divalent metal cation</name>
        <dbReference type="ChEBI" id="CHEBI:60240"/>
    </ligand>
</feature>
<dbReference type="PANTHER" id="PTHR10954">
    <property type="entry name" value="RIBONUCLEASE H2 SUBUNIT A"/>
    <property type="match status" value="1"/>
</dbReference>
<evidence type="ECO:0000256" key="2">
    <source>
        <dbReference type="ARBA" id="ARBA00001946"/>
    </source>
</evidence>
<evidence type="ECO:0000259" key="17">
    <source>
        <dbReference type="PROSITE" id="PS51975"/>
    </source>
</evidence>
<evidence type="ECO:0000256" key="15">
    <source>
        <dbReference type="PROSITE-ProRule" id="PRU01319"/>
    </source>
</evidence>
<evidence type="ECO:0000256" key="6">
    <source>
        <dbReference type="ARBA" id="ARBA00012180"/>
    </source>
</evidence>
<dbReference type="EMBL" id="JBHSDK010000015">
    <property type="protein sequence ID" value="MFC4335840.1"/>
    <property type="molecule type" value="Genomic_DNA"/>
</dbReference>
<name>A0ABV8TZK1_9ACTN</name>
<evidence type="ECO:0000256" key="9">
    <source>
        <dbReference type="ARBA" id="ARBA00022722"/>
    </source>
</evidence>
<evidence type="ECO:0000256" key="8">
    <source>
        <dbReference type="ARBA" id="ARBA00022490"/>
    </source>
</evidence>
<keyword evidence="19" id="KW-1185">Reference proteome</keyword>
<organism evidence="18 19">
    <name type="scientific">Salininema proteolyticum</name>
    <dbReference type="NCBI Taxonomy" id="1607685"/>
    <lineage>
        <taxon>Bacteria</taxon>
        <taxon>Bacillati</taxon>
        <taxon>Actinomycetota</taxon>
        <taxon>Actinomycetes</taxon>
        <taxon>Glycomycetales</taxon>
        <taxon>Glycomycetaceae</taxon>
        <taxon>Salininema</taxon>
    </lineage>
</organism>
<evidence type="ECO:0000256" key="3">
    <source>
        <dbReference type="ARBA" id="ARBA00004065"/>
    </source>
</evidence>
<evidence type="ECO:0000256" key="7">
    <source>
        <dbReference type="ARBA" id="ARBA00019179"/>
    </source>
</evidence>
<dbReference type="InterPro" id="IPR024567">
    <property type="entry name" value="RNase_HII/HIII_dom"/>
</dbReference>
<dbReference type="Proteomes" id="UP001595823">
    <property type="component" value="Unassembled WGS sequence"/>
</dbReference>
<evidence type="ECO:0000256" key="11">
    <source>
        <dbReference type="ARBA" id="ARBA00022759"/>
    </source>
</evidence>
<evidence type="ECO:0000256" key="16">
    <source>
        <dbReference type="RuleBase" id="RU003515"/>
    </source>
</evidence>
<keyword evidence="8 14" id="KW-0963">Cytoplasm</keyword>
<keyword evidence="12 14" id="KW-0378">Hydrolase</keyword>
<reference evidence="19" key="1">
    <citation type="journal article" date="2019" name="Int. J. Syst. Evol. Microbiol.">
        <title>The Global Catalogue of Microorganisms (GCM) 10K type strain sequencing project: providing services to taxonomists for standard genome sequencing and annotation.</title>
        <authorList>
            <consortium name="The Broad Institute Genomics Platform"/>
            <consortium name="The Broad Institute Genome Sequencing Center for Infectious Disease"/>
            <person name="Wu L."/>
            <person name="Ma J."/>
        </authorList>
    </citation>
    <scope>NUCLEOTIDE SEQUENCE [LARGE SCALE GENOMIC DNA]</scope>
    <source>
        <strain evidence="19">IBRC-M 10908</strain>
    </source>
</reference>
<evidence type="ECO:0000256" key="1">
    <source>
        <dbReference type="ARBA" id="ARBA00000077"/>
    </source>
</evidence>
<dbReference type="SUPFAM" id="SSF53098">
    <property type="entry name" value="Ribonuclease H-like"/>
    <property type="match status" value="1"/>
</dbReference>
<dbReference type="EC" id="3.1.26.4" evidence="6 14"/>
<proteinExistence type="inferred from homology"/>
<evidence type="ECO:0000256" key="5">
    <source>
        <dbReference type="ARBA" id="ARBA00007383"/>
    </source>
</evidence>
<gene>
    <name evidence="14" type="primary">rnhB</name>
    <name evidence="18" type="ORF">ACFPET_11565</name>
</gene>
<evidence type="ECO:0000256" key="14">
    <source>
        <dbReference type="HAMAP-Rule" id="MF_00052"/>
    </source>
</evidence>
<dbReference type="PANTHER" id="PTHR10954:SF18">
    <property type="entry name" value="RIBONUCLEASE HII"/>
    <property type="match status" value="1"/>
</dbReference>
<dbReference type="Pfam" id="PF01351">
    <property type="entry name" value="RNase_HII"/>
    <property type="match status" value="1"/>
</dbReference>
<sequence length="223" mass="23502">MTLRPRRARVSRRAGLYACESALARNGLGPVAGVDEAGRGCCAGPLVVAAVVLPPSSRVPELNDSKLLTEAGRERVYAALERSRVPSATVVYEASEVDARGVGACNLEGMRRAVARLEARPRYALTDGFAVSGMPCPSLGVVKGDRTVAAIAAAGVVAKVERDRRMQELDALYPEYGFAGHKGYGTEGHMRALSEHGPCPEHRMSFSNVAALAGAGRADGRVE</sequence>
<comment type="cofactor">
    <cofactor evidence="2">
        <name>Mg(2+)</name>
        <dbReference type="ChEBI" id="CHEBI:18420"/>
    </cofactor>
</comment>
<dbReference type="Gene3D" id="3.30.420.10">
    <property type="entry name" value="Ribonuclease H-like superfamily/Ribonuclease H"/>
    <property type="match status" value="1"/>
</dbReference>
<dbReference type="NCBIfam" id="NF000595">
    <property type="entry name" value="PRK00015.1-3"/>
    <property type="match status" value="1"/>
</dbReference>
<dbReference type="InterPro" id="IPR012337">
    <property type="entry name" value="RNaseH-like_sf"/>
</dbReference>
<protein>
    <recommendedName>
        <fullName evidence="7 14">Ribonuclease HII</fullName>
        <shortName evidence="14">RNase HII</shortName>
        <ecNumber evidence="6 14">3.1.26.4</ecNumber>
    </recommendedName>
</protein>
<evidence type="ECO:0000256" key="4">
    <source>
        <dbReference type="ARBA" id="ARBA00004496"/>
    </source>
</evidence>
<dbReference type="InterPro" id="IPR001352">
    <property type="entry name" value="RNase_HII/HIII"/>
</dbReference>
<feature type="binding site" evidence="14 15">
    <location>
        <position position="35"/>
    </location>
    <ligand>
        <name>a divalent metal cation</name>
        <dbReference type="ChEBI" id="CHEBI:60240"/>
    </ligand>
</feature>
<accession>A0ABV8TZK1</accession>
<dbReference type="HAMAP" id="MF_00052_B">
    <property type="entry name" value="RNase_HII_B"/>
    <property type="match status" value="1"/>
</dbReference>
<feature type="binding site" evidence="14 15">
    <location>
        <position position="127"/>
    </location>
    <ligand>
        <name>a divalent metal cation</name>
        <dbReference type="ChEBI" id="CHEBI:60240"/>
    </ligand>
</feature>